<feature type="transmembrane region" description="Helical" evidence="12">
    <location>
        <begin position="79"/>
        <end position="100"/>
    </location>
</feature>
<feature type="transmembrane region" description="Helical" evidence="12">
    <location>
        <begin position="149"/>
        <end position="175"/>
    </location>
</feature>
<dbReference type="CTD" id="527"/>
<dbReference type="STRING" id="10020.ENSDORP00000023518"/>
<keyword evidence="3 12" id="KW-0813">Transport</keyword>
<feature type="domain" description="V-ATPase proteolipid subunit C-like" evidence="14">
    <location>
        <begin position="49"/>
        <end position="99"/>
    </location>
</feature>
<evidence type="ECO:0000256" key="13">
    <source>
        <dbReference type="SAM" id="SignalP"/>
    </source>
</evidence>
<dbReference type="RefSeq" id="XP_012867212.1">
    <property type="nucleotide sequence ID" value="XM_013011758.1"/>
</dbReference>
<evidence type="ECO:0000256" key="9">
    <source>
        <dbReference type="ARBA" id="ARBA00029431"/>
    </source>
</evidence>
<accession>A0A1S3EUW1</accession>
<evidence type="ECO:0000256" key="7">
    <source>
        <dbReference type="ARBA" id="ARBA00023065"/>
    </source>
</evidence>
<dbReference type="SUPFAM" id="SSF81333">
    <property type="entry name" value="F1F0 ATP synthase subunit C"/>
    <property type="match status" value="2"/>
</dbReference>
<feature type="domain" description="V-ATPase proteolipid subunit C-like" evidence="14">
    <location>
        <begin position="116"/>
        <end position="175"/>
    </location>
</feature>
<evidence type="ECO:0000256" key="8">
    <source>
        <dbReference type="ARBA" id="ARBA00023136"/>
    </source>
</evidence>
<evidence type="ECO:0000313" key="15">
    <source>
        <dbReference type="Proteomes" id="UP000081671"/>
    </source>
</evidence>
<dbReference type="Pfam" id="PF00137">
    <property type="entry name" value="ATP-synt_C"/>
    <property type="match status" value="2"/>
</dbReference>
<dbReference type="Gene3D" id="1.20.120.610">
    <property type="entry name" value="lithium bound rotor ring of v- atpase"/>
    <property type="match status" value="1"/>
</dbReference>
<keyword evidence="5 12" id="KW-0375">Hydrogen ion transport</keyword>
<dbReference type="GO" id="GO:0033179">
    <property type="term" value="C:proton-transporting V-type ATPase, V0 domain"/>
    <property type="evidence" value="ECO:0007669"/>
    <property type="project" value="InterPro"/>
</dbReference>
<keyword evidence="13" id="KW-0732">Signal</keyword>
<feature type="signal peptide" evidence="13">
    <location>
        <begin position="1"/>
        <end position="26"/>
    </location>
</feature>
<evidence type="ECO:0000256" key="3">
    <source>
        <dbReference type="ARBA" id="ARBA00022448"/>
    </source>
</evidence>
<evidence type="ECO:0000256" key="11">
    <source>
        <dbReference type="ARBA" id="ARBA00054195"/>
    </source>
</evidence>
<dbReference type="FunCoup" id="A0A1S3EUW1">
    <property type="interactions" value="1393"/>
</dbReference>
<dbReference type="FunFam" id="1.20.120.610:FF:000001">
    <property type="entry name" value="V-type proton ATPase proteolipid subunit"/>
    <property type="match status" value="1"/>
</dbReference>
<reference evidence="16" key="1">
    <citation type="submission" date="2025-08" db="UniProtKB">
        <authorList>
            <consortium name="RefSeq"/>
        </authorList>
    </citation>
    <scope>IDENTIFICATION</scope>
    <source>
        <tissue evidence="16">Kidney</tissue>
    </source>
</reference>
<dbReference type="GO" id="GO:0046961">
    <property type="term" value="F:proton-transporting ATPase activity, rotational mechanism"/>
    <property type="evidence" value="ECO:0007669"/>
    <property type="project" value="InterPro"/>
</dbReference>
<dbReference type="OrthoDB" id="1744869at2759"/>
<dbReference type="GeneID" id="105982222"/>
<dbReference type="Proteomes" id="UP000081671">
    <property type="component" value="Unplaced"/>
</dbReference>
<evidence type="ECO:0000259" key="14">
    <source>
        <dbReference type="Pfam" id="PF00137"/>
    </source>
</evidence>
<dbReference type="GO" id="GO:0030665">
    <property type="term" value="C:clathrin-coated vesicle membrane"/>
    <property type="evidence" value="ECO:0007669"/>
    <property type="project" value="UniProtKB-SubCell"/>
</dbReference>
<keyword evidence="7 12" id="KW-0406">Ion transport</keyword>
<dbReference type="AlphaFoldDB" id="A0A1S3EUW1"/>
<organism evidence="15 16">
    <name type="scientific">Dipodomys ordii</name>
    <name type="common">Ord's kangaroo rat</name>
    <dbReference type="NCBI Taxonomy" id="10020"/>
    <lineage>
        <taxon>Eukaryota</taxon>
        <taxon>Metazoa</taxon>
        <taxon>Chordata</taxon>
        <taxon>Craniata</taxon>
        <taxon>Vertebrata</taxon>
        <taxon>Euteleostomi</taxon>
        <taxon>Mammalia</taxon>
        <taxon>Eutheria</taxon>
        <taxon>Euarchontoglires</taxon>
        <taxon>Glires</taxon>
        <taxon>Rodentia</taxon>
        <taxon>Castorimorpha</taxon>
        <taxon>Heteromyidae</taxon>
        <taxon>Dipodomyinae</taxon>
        <taxon>Dipodomys</taxon>
    </lineage>
</organism>
<dbReference type="CDD" id="cd18176">
    <property type="entry name" value="ATP-synt_Vo_c_ATP6C_rpt2"/>
    <property type="match status" value="1"/>
</dbReference>
<dbReference type="PANTHER" id="PTHR10263">
    <property type="entry name" value="V-TYPE PROTON ATPASE PROTEOLIPID SUBUNIT"/>
    <property type="match status" value="1"/>
</dbReference>
<protein>
    <recommendedName>
        <fullName evidence="12">V-type proton ATPase proteolipid subunit</fullName>
    </recommendedName>
</protein>
<keyword evidence="12" id="KW-0926">Vacuole</keyword>
<name>A0A1S3EUW1_DIPOR</name>
<feature type="chain" id="PRO_5010313666" description="V-type proton ATPase proteolipid subunit" evidence="13">
    <location>
        <begin position="27"/>
        <end position="178"/>
    </location>
</feature>
<feature type="transmembrane region" description="Helical" evidence="12">
    <location>
        <begin position="112"/>
        <end position="137"/>
    </location>
</feature>
<gene>
    <name evidence="16" type="primary">Atp6v0c</name>
</gene>
<dbReference type="InterPro" id="IPR002379">
    <property type="entry name" value="ATPase_proteolipid_c-like_dom"/>
</dbReference>
<comment type="subcellular location">
    <subcellularLocation>
        <location evidence="9">Cytoplasmic vesicle</location>
        <location evidence="9">Clathrin-coated vesicle membrane</location>
        <topology evidence="9">Multi-pass membrane protein</topology>
    </subcellularLocation>
    <subcellularLocation>
        <location evidence="1">Cytoplasmic vesicle</location>
        <location evidence="1">Secretory vesicle</location>
        <location evidence="1">Synaptic vesicle membrane</location>
        <topology evidence="1">Multi-pass membrane protein</topology>
    </subcellularLocation>
    <subcellularLocation>
        <location evidence="12">Vacuole membrane</location>
        <topology evidence="12">Multi-pass membrane protein</topology>
    </subcellularLocation>
</comment>
<keyword evidence="15" id="KW-1185">Reference proteome</keyword>
<dbReference type="NCBIfam" id="TIGR01100">
    <property type="entry name" value="V_ATP_synt_C"/>
    <property type="match status" value="1"/>
</dbReference>
<comment type="subunit">
    <text evidence="10">V-ATPase is a heteromultimeric enzyme made up of two complexes: the ATP-hydrolytic V1 complex and the proton translocation V0 complex. The V1 complex consists of three catalytic AB heterodimers that form a heterohexamer, three peripheral stalks each consisting of EG heterodimers, one central rotor including subunits D and F, and the regulatory subunits C and H. The proton translocation complex V0 consists of the proton transport subunit a, a ring of proteolipid subunits c9c'', rotary subunit d, subunits e and f, and the accessory subunits ATP6AP1/Ac45 and ATP6AP2/PRR. Interacts with the V0 complex V-ATPase subunit a4 ATP6V0A4. Interacts with LASS2. Interacts with RNF182; this interaction leads to ubiquitination and degradation via the proteasome pathway.</text>
</comment>
<dbReference type="InParanoid" id="A0A1S3EUW1"/>
<dbReference type="InterPro" id="IPR011555">
    <property type="entry name" value="ATPase_proteolipid_su_C_euk"/>
</dbReference>
<evidence type="ECO:0000256" key="5">
    <source>
        <dbReference type="ARBA" id="ARBA00022781"/>
    </source>
</evidence>
<evidence type="ECO:0000256" key="1">
    <source>
        <dbReference type="ARBA" id="ARBA00004644"/>
    </source>
</evidence>
<dbReference type="KEGG" id="dord:105982222"/>
<sequence>MRRFWKGEVGWGGGLPLTLLLCRVLGSCEWELGEPSWGCTLIWARLPSTALGAAYGTAKSGTGIAAMSVMRPELIMKSIIPVVMAGIIAIYGLVVAVLIANSLNDGITLYRSFLQLGAGLSVGLSGLAAGFAIGIVGDAGVRGTAQQPRLFVGMILILIFAEVLGLYGLIVALILSTK</sequence>
<comment type="function">
    <text evidence="11">Proton-conducting pore forming subunit of the V0 complex of vacuolar(H+)-ATPase (V-ATPase), a multisubunit enzyme composed of a peripheral complex (V1) that hydrolyzes ATP and a membrane integral complex (V0) that translocates protons. V-ATPase is responsible for acidifying and maintaining the pH of intracellular compartments and in some cell types, is targeted to the plasma membrane, where it is responsible for acidifying the extracellular environment.</text>
</comment>
<dbReference type="PRINTS" id="PR00122">
    <property type="entry name" value="VACATPASE"/>
</dbReference>
<dbReference type="CDD" id="cd18175">
    <property type="entry name" value="ATP-synt_Vo_c_ATP6C_rpt1"/>
    <property type="match status" value="1"/>
</dbReference>
<dbReference type="InterPro" id="IPR000245">
    <property type="entry name" value="ATPase_proteolipid_csu"/>
</dbReference>
<evidence type="ECO:0000256" key="4">
    <source>
        <dbReference type="ARBA" id="ARBA00022692"/>
    </source>
</evidence>
<dbReference type="InterPro" id="IPR035921">
    <property type="entry name" value="F/V-ATP_Csub_sf"/>
</dbReference>
<comment type="function">
    <text evidence="12">Proton-conducting pore forming of the V0 complex of vacuolar(H+)-ATPase (V-ATPase), a multisubunit enzyme composed of a peripheral complex (V1) that hydrolyzes ATP and a membrane integral complex (V0) that translocates protons. V-ATPase is responsible for acidifying and maintaining the pH of intracellular compartments and in some cell types, is targeted to the plasma membrane, where it is responsible for acidifying the extracellular environment.</text>
</comment>
<evidence type="ECO:0000256" key="12">
    <source>
        <dbReference type="RuleBase" id="RU363060"/>
    </source>
</evidence>
<keyword evidence="6 12" id="KW-1133">Transmembrane helix</keyword>
<evidence type="ECO:0000256" key="2">
    <source>
        <dbReference type="ARBA" id="ARBA00007296"/>
    </source>
</evidence>
<evidence type="ECO:0000256" key="10">
    <source>
        <dbReference type="ARBA" id="ARBA00046606"/>
    </source>
</evidence>
<dbReference type="GO" id="GO:0030672">
    <property type="term" value="C:synaptic vesicle membrane"/>
    <property type="evidence" value="ECO:0007669"/>
    <property type="project" value="UniProtKB-SubCell"/>
</dbReference>
<dbReference type="GO" id="GO:0005774">
    <property type="term" value="C:vacuolar membrane"/>
    <property type="evidence" value="ECO:0007669"/>
    <property type="project" value="UniProtKB-SubCell"/>
</dbReference>
<comment type="similarity">
    <text evidence="2 12">Belongs to the V-ATPase proteolipid subunit family.</text>
</comment>
<keyword evidence="8 12" id="KW-0472">Membrane</keyword>
<evidence type="ECO:0000313" key="16">
    <source>
        <dbReference type="RefSeq" id="XP_012867212.1"/>
    </source>
</evidence>
<evidence type="ECO:0000256" key="6">
    <source>
        <dbReference type="ARBA" id="ARBA00022989"/>
    </source>
</evidence>
<keyword evidence="4 12" id="KW-0812">Transmembrane</keyword>
<proteinExistence type="inferred from homology"/>